<dbReference type="EMBL" id="ANJA01003727">
    <property type="protein sequence ID" value="ETO61763.1"/>
    <property type="molecule type" value="Genomic_DNA"/>
</dbReference>
<dbReference type="AlphaFoldDB" id="A0A080Z552"/>
<sequence length="402" mass="45937">MNNFFRDGKRRSSDLIFVCRSQRSAHKVASVTSTLSVQSSWRSATRSGRETPMAQMHDDDVEWLDSELEDSPRSNDDISSMFSSSPNAKAGGGVRWPENNQQMQRPAAVSYAGSEDVEDVEGDMTSFYGQQFAPQPEASNYRLPAKSVGQQRFQDMPIGLVADHGVAAKRVLIRRIHQESMTQLTMSCQAVLVRGASGNYYVYHLEITSDYYKQKWVVCKRYSEFYRLRKRLLTRLAAHKKQRGCSVCGAVRDQLKDVGFPRRVVMFKDPSSLVGKRTAGLEEFIVALCEYLAAEQEVEVCSEIASTRFLVKEFLQFPLEHEQQHVRSIRQLKYVDPRDVEVDSDSCPICLCEWAELDGNQLVLSPCGHFFHEHCINEWYRTRFDCPICRTISGEEENNSNY</sequence>
<keyword evidence="2 4" id="KW-0863">Zinc-finger</keyword>
<evidence type="ECO:0000256" key="5">
    <source>
        <dbReference type="SAM" id="MobiDB-lite"/>
    </source>
</evidence>
<dbReference type="InterPro" id="IPR013083">
    <property type="entry name" value="Znf_RING/FYVE/PHD"/>
</dbReference>
<accession>A0A080Z552</accession>
<dbReference type="PROSITE" id="PS50089">
    <property type="entry name" value="ZF_RING_2"/>
    <property type="match status" value="1"/>
</dbReference>
<dbReference type="GO" id="GO:0008270">
    <property type="term" value="F:zinc ion binding"/>
    <property type="evidence" value="ECO:0007669"/>
    <property type="project" value="UniProtKB-KW"/>
</dbReference>
<organism evidence="8 9">
    <name type="scientific">Phytophthora nicotianae P1976</name>
    <dbReference type="NCBI Taxonomy" id="1317066"/>
    <lineage>
        <taxon>Eukaryota</taxon>
        <taxon>Sar</taxon>
        <taxon>Stramenopiles</taxon>
        <taxon>Oomycota</taxon>
        <taxon>Peronosporomycetes</taxon>
        <taxon>Peronosporales</taxon>
        <taxon>Peronosporaceae</taxon>
        <taxon>Phytophthora</taxon>
    </lineage>
</organism>
<gene>
    <name evidence="8" type="ORF">F444_20281</name>
</gene>
<dbReference type="InterPro" id="IPR052788">
    <property type="entry name" value="RING-type_E3_ligase_ATL"/>
</dbReference>
<name>A0A080Z552_PHYNI</name>
<dbReference type="Gene3D" id="3.30.40.10">
    <property type="entry name" value="Zinc/RING finger domain, C3HC4 (zinc finger)"/>
    <property type="match status" value="1"/>
</dbReference>
<evidence type="ECO:0008006" key="10">
    <source>
        <dbReference type="Google" id="ProtNLM"/>
    </source>
</evidence>
<comment type="caution">
    <text evidence="8">The sequence shown here is derived from an EMBL/GenBank/DDBJ whole genome shotgun (WGS) entry which is preliminary data.</text>
</comment>
<dbReference type="PANTHER" id="PTHR45798:SF97">
    <property type="entry name" value="ALCOHOL-SENSITIVE RING FINGER PROTEIN 1"/>
    <property type="match status" value="1"/>
</dbReference>
<dbReference type="Proteomes" id="UP000028582">
    <property type="component" value="Unassembled WGS sequence"/>
</dbReference>
<feature type="domain" description="PX" evidence="7">
    <location>
        <begin position="181"/>
        <end position="321"/>
    </location>
</feature>
<dbReference type="PROSITE" id="PS50195">
    <property type="entry name" value="PX"/>
    <property type="match status" value="1"/>
</dbReference>
<dbReference type="SUPFAM" id="SSF57850">
    <property type="entry name" value="RING/U-box"/>
    <property type="match status" value="1"/>
</dbReference>
<dbReference type="Gene3D" id="3.30.1520.10">
    <property type="entry name" value="Phox-like domain"/>
    <property type="match status" value="1"/>
</dbReference>
<evidence type="ECO:0000259" key="7">
    <source>
        <dbReference type="PROSITE" id="PS50195"/>
    </source>
</evidence>
<dbReference type="Pfam" id="PF00787">
    <property type="entry name" value="PX"/>
    <property type="match status" value="1"/>
</dbReference>
<reference evidence="8 9" key="1">
    <citation type="submission" date="2013-11" db="EMBL/GenBank/DDBJ databases">
        <title>The Genome Sequence of Phytophthora parasitica P1976.</title>
        <authorList>
            <consortium name="The Broad Institute Genomics Platform"/>
            <person name="Russ C."/>
            <person name="Tyler B."/>
            <person name="Panabieres F."/>
            <person name="Shan W."/>
            <person name="Tripathy S."/>
            <person name="Grunwald N."/>
            <person name="Machado M."/>
            <person name="Johnson C.S."/>
            <person name="Walker B."/>
            <person name="Young S."/>
            <person name="Zeng Q."/>
            <person name="Gargeya S."/>
            <person name="Fitzgerald M."/>
            <person name="Haas B."/>
            <person name="Abouelleil A."/>
            <person name="Allen A.W."/>
            <person name="Alvarado L."/>
            <person name="Arachchi H.M."/>
            <person name="Berlin A.M."/>
            <person name="Chapman S.B."/>
            <person name="Gainer-Dewar J."/>
            <person name="Goldberg J."/>
            <person name="Griggs A."/>
            <person name="Gujja S."/>
            <person name="Hansen M."/>
            <person name="Howarth C."/>
            <person name="Imamovic A."/>
            <person name="Ireland A."/>
            <person name="Larimer J."/>
            <person name="McCowan C."/>
            <person name="Murphy C."/>
            <person name="Pearson M."/>
            <person name="Poon T.W."/>
            <person name="Priest M."/>
            <person name="Roberts A."/>
            <person name="Saif S."/>
            <person name="Shea T."/>
            <person name="Sisk P."/>
            <person name="Sykes S."/>
            <person name="Wortman J."/>
            <person name="Nusbaum C."/>
            <person name="Birren B."/>
        </authorList>
    </citation>
    <scope>NUCLEOTIDE SEQUENCE [LARGE SCALE GENOMIC DNA]</scope>
    <source>
        <strain evidence="8 9">P1976</strain>
    </source>
</reference>
<dbReference type="Pfam" id="PF13639">
    <property type="entry name" value="zf-RING_2"/>
    <property type="match status" value="1"/>
</dbReference>
<keyword evidence="1" id="KW-0479">Metal-binding</keyword>
<evidence type="ECO:0000256" key="4">
    <source>
        <dbReference type="PROSITE-ProRule" id="PRU00175"/>
    </source>
</evidence>
<proteinExistence type="predicted"/>
<feature type="domain" description="RING-type" evidence="6">
    <location>
        <begin position="347"/>
        <end position="390"/>
    </location>
</feature>
<feature type="region of interest" description="Disordered" evidence="5">
    <location>
        <begin position="65"/>
        <end position="98"/>
    </location>
</feature>
<dbReference type="SUPFAM" id="SSF64268">
    <property type="entry name" value="PX domain"/>
    <property type="match status" value="1"/>
</dbReference>
<keyword evidence="3" id="KW-0862">Zinc</keyword>
<evidence type="ECO:0000259" key="6">
    <source>
        <dbReference type="PROSITE" id="PS50089"/>
    </source>
</evidence>
<evidence type="ECO:0000256" key="3">
    <source>
        <dbReference type="ARBA" id="ARBA00022833"/>
    </source>
</evidence>
<dbReference type="GO" id="GO:0035091">
    <property type="term" value="F:phosphatidylinositol binding"/>
    <property type="evidence" value="ECO:0007669"/>
    <property type="project" value="InterPro"/>
</dbReference>
<dbReference type="InterPro" id="IPR036871">
    <property type="entry name" value="PX_dom_sf"/>
</dbReference>
<dbReference type="PANTHER" id="PTHR45798">
    <property type="entry name" value="RING-H2 FINGER PROTEIN ATL61-RELATED-RELATED"/>
    <property type="match status" value="1"/>
</dbReference>
<dbReference type="SMART" id="SM00184">
    <property type="entry name" value="RING"/>
    <property type="match status" value="1"/>
</dbReference>
<evidence type="ECO:0000256" key="1">
    <source>
        <dbReference type="ARBA" id="ARBA00022723"/>
    </source>
</evidence>
<evidence type="ECO:0000256" key="2">
    <source>
        <dbReference type="ARBA" id="ARBA00022771"/>
    </source>
</evidence>
<evidence type="ECO:0000313" key="8">
    <source>
        <dbReference type="EMBL" id="ETO61763.1"/>
    </source>
</evidence>
<dbReference type="OrthoDB" id="8062037at2759"/>
<evidence type="ECO:0000313" key="9">
    <source>
        <dbReference type="Proteomes" id="UP000028582"/>
    </source>
</evidence>
<protein>
    <recommendedName>
        <fullName evidence="10">RING-type domain-containing protein</fullName>
    </recommendedName>
</protein>
<dbReference type="InterPro" id="IPR001841">
    <property type="entry name" value="Znf_RING"/>
</dbReference>
<dbReference type="InterPro" id="IPR001683">
    <property type="entry name" value="PX_dom"/>
</dbReference>